<dbReference type="AlphaFoldDB" id="A0A645GVC1"/>
<dbReference type="PANTHER" id="PTHR11707">
    <property type="entry name" value="L-ASPARAGINASE"/>
    <property type="match status" value="1"/>
</dbReference>
<dbReference type="SUPFAM" id="SSF53774">
    <property type="entry name" value="Glutaminase/Asparaginase"/>
    <property type="match status" value="1"/>
</dbReference>
<reference evidence="2" key="1">
    <citation type="submission" date="2019-08" db="EMBL/GenBank/DDBJ databases">
        <authorList>
            <person name="Kucharzyk K."/>
            <person name="Murdoch R.W."/>
            <person name="Higgins S."/>
            <person name="Loffler F."/>
        </authorList>
    </citation>
    <scope>NUCLEOTIDE SEQUENCE</scope>
</reference>
<dbReference type="InterPro" id="IPR036152">
    <property type="entry name" value="Asp/glu_Ase-like_sf"/>
</dbReference>
<evidence type="ECO:0000259" key="1">
    <source>
        <dbReference type="Pfam" id="PF17763"/>
    </source>
</evidence>
<organism evidence="2">
    <name type="scientific">bioreactor metagenome</name>
    <dbReference type="NCBI Taxonomy" id="1076179"/>
    <lineage>
        <taxon>unclassified sequences</taxon>
        <taxon>metagenomes</taxon>
        <taxon>ecological metagenomes</taxon>
    </lineage>
</organism>
<dbReference type="EMBL" id="VSSQ01078069">
    <property type="protein sequence ID" value="MPN27984.1"/>
    <property type="molecule type" value="Genomic_DNA"/>
</dbReference>
<dbReference type="InterPro" id="IPR006034">
    <property type="entry name" value="Asparaginase/glutaminase-like"/>
</dbReference>
<proteinExistence type="predicted"/>
<dbReference type="PROSITE" id="PS51732">
    <property type="entry name" value="ASN_GLN_ASE_3"/>
    <property type="match status" value="1"/>
</dbReference>
<dbReference type="PIRSF" id="PIRSF001220">
    <property type="entry name" value="L-ASNase_gatD"/>
    <property type="match status" value="1"/>
</dbReference>
<comment type="caution">
    <text evidence="2">The sequence shown here is derived from an EMBL/GenBank/DDBJ whole genome shotgun (WGS) entry which is preliminary data.</text>
</comment>
<protein>
    <recommendedName>
        <fullName evidence="1">Asparaginase/glutaminase C-terminal domain-containing protein</fullName>
    </recommendedName>
</protein>
<dbReference type="InterPro" id="IPR027473">
    <property type="entry name" value="L-asparaginase_C"/>
</dbReference>
<sequence length="121" mass="12959">MDGVIPIVKAYAGMHGELIEALAHTKVDGLVIEALGAGNLPPQTLAALKKLLIQKIPIVLVSRCFNGIAEPVYDYSGGGKELEDMGVIFCDSINSQKARLKLLIALNYGLSAKELVTFIHN</sequence>
<name>A0A645GVC1_9ZZZZ</name>
<accession>A0A645GVC1</accession>
<dbReference type="InterPro" id="IPR040919">
    <property type="entry name" value="Asparaginase_C"/>
</dbReference>
<dbReference type="PANTHER" id="PTHR11707:SF28">
    <property type="entry name" value="60 KDA LYSOPHOSPHOLIPASE"/>
    <property type="match status" value="1"/>
</dbReference>
<dbReference type="Pfam" id="PF17763">
    <property type="entry name" value="Asparaginase_C"/>
    <property type="match status" value="1"/>
</dbReference>
<dbReference type="Gene3D" id="3.40.50.40">
    <property type="match status" value="1"/>
</dbReference>
<gene>
    <name evidence="2" type="ORF">SDC9_175418</name>
</gene>
<feature type="domain" description="Asparaginase/glutaminase C-terminal" evidence="1">
    <location>
        <begin position="6"/>
        <end position="115"/>
    </location>
</feature>
<evidence type="ECO:0000313" key="2">
    <source>
        <dbReference type="EMBL" id="MPN27984.1"/>
    </source>
</evidence>
<dbReference type="FunFam" id="3.40.50.40:FF:000003">
    <property type="entry name" value="L-asparaginase 2"/>
    <property type="match status" value="1"/>
</dbReference>
<dbReference type="PIRSF" id="PIRSF500176">
    <property type="entry name" value="L_ASNase"/>
    <property type="match status" value="1"/>
</dbReference>